<keyword evidence="1" id="KW-0812">Transmembrane</keyword>
<comment type="caution">
    <text evidence="3">The sequence shown here is derived from an EMBL/GenBank/DDBJ whole genome shotgun (WGS) entry which is preliminary data.</text>
</comment>
<dbReference type="Pfam" id="PF02308">
    <property type="entry name" value="MgtC"/>
    <property type="match status" value="1"/>
</dbReference>
<feature type="transmembrane region" description="Helical" evidence="1">
    <location>
        <begin position="52"/>
        <end position="73"/>
    </location>
</feature>
<dbReference type="Proteomes" id="UP001156856">
    <property type="component" value="Unassembled WGS sequence"/>
</dbReference>
<proteinExistence type="predicted"/>
<dbReference type="EMBL" id="BSPK01000105">
    <property type="protein sequence ID" value="GLS66463.1"/>
    <property type="molecule type" value="Genomic_DNA"/>
</dbReference>
<evidence type="ECO:0000256" key="1">
    <source>
        <dbReference type="SAM" id="Phobius"/>
    </source>
</evidence>
<dbReference type="InterPro" id="IPR049177">
    <property type="entry name" value="MgtC_SapB_SrpB_YhiD_N"/>
</dbReference>
<accession>A0ABQ6DQP6</accession>
<evidence type="ECO:0000313" key="3">
    <source>
        <dbReference type="EMBL" id="GLS66463.1"/>
    </source>
</evidence>
<keyword evidence="4" id="KW-1185">Reference proteome</keyword>
<evidence type="ECO:0000259" key="2">
    <source>
        <dbReference type="Pfam" id="PF02308"/>
    </source>
</evidence>
<dbReference type="RefSeq" id="WP_238179751.1">
    <property type="nucleotide sequence ID" value="NZ_BJZU01000081.1"/>
</dbReference>
<keyword evidence="1" id="KW-1133">Transmembrane helix</keyword>
<name>A0ABQ6DQP6_9HYPH</name>
<gene>
    <name evidence="3" type="ORF">GCM10007888_48460</name>
</gene>
<feature type="transmembrane region" description="Helical" evidence="1">
    <location>
        <begin position="27"/>
        <end position="46"/>
    </location>
</feature>
<organism evidence="3 4">
    <name type="scientific">Methylobacterium oxalidis</name>
    <dbReference type="NCBI Taxonomy" id="944322"/>
    <lineage>
        <taxon>Bacteria</taxon>
        <taxon>Pseudomonadati</taxon>
        <taxon>Pseudomonadota</taxon>
        <taxon>Alphaproteobacteria</taxon>
        <taxon>Hyphomicrobiales</taxon>
        <taxon>Methylobacteriaceae</taxon>
        <taxon>Methylobacterium</taxon>
    </lineage>
</organism>
<sequence>MIQGLAQAIGFSAAGTIFVARRDVKNLTTAAGIWLAASAGIVAGATRFTLPAAAVGFGFGLLVLLKLLAWFGLPQKDRRRIPAASAPSPRASGTSGPCR</sequence>
<reference evidence="4" key="1">
    <citation type="journal article" date="2019" name="Int. J. Syst. Evol. Microbiol.">
        <title>The Global Catalogue of Microorganisms (GCM) 10K type strain sequencing project: providing services to taxonomists for standard genome sequencing and annotation.</title>
        <authorList>
            <consortium name="The Broad Institute Genomics Platform"/>
            <consortium name="The Broad Institute Genome Sequencing Center for Infectious Disease"/>
            <person name="Wu L."/>
            <person name="Ma J."/>
        </authorList>
    </citation>
    <scope>NUCLEOTIDE SEQUENCE [LARGE SCALE GENOMIC DNA]</scope>
    <source>
        <strain evidence="4">NBRC 107715</strain>
    </source>
</reference>
<keyword evidence="1" id="KW-0472">Membrane</keyword>
<evidence type="ECO:0000313" key="4">
    <source>
        <dbReference type="Proteomes" id="UP001156856"/>
    </source>
</evidence>
<feature type="domain" description="MgtC/SapB/SrpB/YhiD N-terminal" evidence="2">
    <location>
        <begin position="2"/>
        <end position="68"/>
    </location>
</feature>
<protein>
    <recommendedName>
        <fullName evidence="2">MgtC/SapB/SrpB/YhiD N-terminal domain-containing protein</fullName>
    </recommendedName>
</protein>